<dbReference type="RefSeq" id="WP_161026225.1">
    <property type="nucleotide sequence ID" value="NZ_WWCJ01000009.1"/>
</dbReference>
<protein>
    <submittedName>
        <fullName evidence="3">DUF4832 domain-containing protein</fullName>
    </submittedName>
</protein>
<dbReference type="SUPFAM" id="SSF51445">
    <property type="entry name" value="(Trans)glycosidases"/>
    <property type="match status" value="1"/>
</dbReference>
<name>A0A6N9HJN5_9BURK</name>
<comment type="caution">
    <text evidence="3">The sequence shown here is derived from an EMBL/GenBank/DDBJ whole genome shotgun (WGS) entry which is preliminary data.</text>
</comment>
<evidence type="ECO:0000259" key="2">
    <source>
        <dbReference type="Pfam" id="PF16116"/>
    </source>
</evidence>
<proteinExistence type="predicted"/>
<gene>
    <name evidence="3" type="ORF">GTP41_14235</name>
</gene>
<accession>A0A6N9HJN5</accession>
<evidence type="ECO:0000313" key="4">
    <source>
        <dbReference type="Proteomes" id="UP000448575"/>
    </source>
</evidence>
<dbReference type="Proteomes" id="UP000448575">
    <property type="component" value="Unassembled WGS sequence"/>
</dbReference>
<dbReference type="InterPro" id="IPR032267">
    <property type="entry name" value="DUF4832"/>
</dbReference>
<reference evidence="3 4" key="1">
    <citation type="submission" date="2019-12" db="EMBL/GenBank/DDBJ databases">
        <title>Novel species isolated from a subtropical stream in China.</title>
        <authorList>
            <person name="Lu H."/>
        </authorList>
    </citation>
    <scope>NUCLEOTIDE SEQUENCE [LARGE SCALE GENOMIC DNA]</scope>
    <source>
        <strain evidence="3 4">DS3</strain>
    </source>
</reference>
<organism evidence="3 4">
    <name type="scientific">Pseudoduganella guangdongensis</name>
    <dbReference type="NCBI Taxonomy" id="2692179"/>
    <lineage>
        <taxon>Bacteria</taxon>
        <taxon>Pseudomonadati</taxon>
        <taxon>Pseudomonadota</taxon>
        <taxon>Betaproteobacteria</taxon>
        <taxon>Burkholderiales</taxon>
        <taxon>Oxalobacteraceae</taxon>
        <taxon>Telluria group</taxon>
        <taxon>Pseudoduganella</taxon>
    </lineage>
</organism>
<evidence type="ECO:0000256" key="1">
    <source>
        <dbReference type="SAM" id="SignalP"/>
    </source>
</evidence>
<feature type="domain" description="DUF4832" evidence="2">
    <location>
        <begin position="293"/>
        <end position="461"/>
    </location>
</feature>
<dbReference type="Pfam" id="PF16116">
    <property type="entry name" value="DUF4832"/>
    <property type="match status" value="1"/>
</dbReference>
<sequence>MPRLNLLLAAALLAANVPAVAAPKSSNNSGWTALNASRSYTALPLASDDTVNPLRGYYRWQNQELVPQAAPAKDSYRRYYWKDVETAEGQYNFSPILADLAAAKSQGRKFAFRLRMMAGYDDNQLYAPAYIVNHASCTAGCGFWADTDAAVPGLTFIPDWNDPWLQQRSRAMLAALAAALGPNNPDIAWIDVGMYGQYGEWAMRSSSYANAPAGISAASNASKREFARMHFDAFPNQQHVMFIPYANKDAMTYGMLEQTITSKPVGLRADCLSRYGYFDQWTNRPAEWAAFASQWHKAPVVSEFCPFSSGDAQNNPATARQQAALFHVSLVSNGNFQTHLPDAQRWPGLTPAEQNDLLMLGRESGYRYAVASSTVTLTSNGGLTLTTQLRNDGNAPAYEAWTVKVELVNSAGAVAWSAPTAANLKSLLGGGASASWQNSWTLPALPVGDYTLRLVARDGSAAPRAPMKWTITERAADGTLSVATLRRR</sequence>
<feature type="signal peptide" evidence="1">
    <location>
        <begin position="1"/>
        <end position="21"/>
    </location>
</feature>
<evidence type="ECO:0000313" key="3">
    <source>
        <dbReference type="EMBL" id="MYN03252.1"/>
    </source>
</evidence>
<dbReference type="EMBL" id="WWCJ01000009">
    <property type="protein sequence ID" value="MYN03252.1"/>
    <property type="molecule type" value="Genomic_DNA"/>
</dbReference>
<dbReference type="AlphaFoldDB" id="A0A6N9HJN5"/>
<keyword evidence="1" id="KW-0732">Signal</keyword>
<dbReference type="InterPro" id="IPR017853">
    <property type="entry name" value="GH"/>
</dbReference>
<dbReference type="Gene3D" id="3.20.20.80">
    <property type="entry name" value="Glycosidases"/>
    <property type="match status" value="1"/>
</dbReference>
<feature type="chain" id="PRO_5027037773" evidence="1">
    <location>
        <begin position="22"/>
        <end position="488"/>
    </location>
</feature>
<keyword evidence="4" id="KW-1185">Reference proteome</keyword>